<keyword evidence="2" id="KW-1185">Reference proteome</keyword>
<dbReference type="RefSeq" id="WP_161810478.1">
    <property type="nucleotide sequence ID" value="NZ_BLJN01000001.1"/>
</dbReference>
<comment type="caution">
    <text evidence="1">The sequence shown here is derived from an EMBL/GenBank/DDBJ whole genome shotgun (WGS) entry which is preliminary data.</text>
</comment>
<sequence>MEYDFELRFKLADPGPVGDDVVERLGAAGCDDATVGVGLPGSVALMFTREASSAKQAIVSALEDVKRAIPDAELIEVSPDLVGLTDIAELVGVSRQNMRKLMIGHAATFPAPVHDGSTAVWRLAPVLEWLNGRSGYAIDKHLLDIARMAMQINLAKELRHLKQPVEKRISALVA</sequence>
<keyword evidence="1" id="KW-0238">DNA-binding</keyword>
<protein>
    <submittedName>
        <fullName evidence="1">DNA-binding protein</fullName>
    </submittedName>
</protein>
<dbReference type="EMBL" id="BLJN01000001">
    <property type="protein sequence ID" value="GFE78599.1"/>
    <property type="molecule type" value="Genomic_DNA"/>
</dbReference>
<proteinExistence type="predicted"/>
<organism evidence="1 2">
    <name type="scientific">Steroidobacter agaridevorans</name>
    <dbReference type="NCBI Taxonomy" id="2695856"/>
    <lineage>
        <taxon>Bacteria</taxon>
        <taxon>Pseudomonadati</taxon>
        <taxon>Pseudomonadota</taxon>
        <taxon>Gammaproteobacteria</taxon>
        <taxon>Steroidobacterales</taxon>
        <taxon>Steroidobacteraceae</taxon>
        <taxon>Steroidobacter</taxon>
    </lineage>
</organism>
<name>A0A829Y5V2_9GAMM</name>
<evidence type="ECO:0000313" key="2">
    <source>
        <dbReference type="Proteomes" id="UP000445000"/>
    </source>
</evidence>
<reference evidence="2" key="1">
    <citation type="submission" date="2020-01" db="EMBL/GenBank/DDBJ databases">
        <title>'Steroidobacter agaridevorans' sp. nov., agar-degrading bacteria isolated from rhizosphere soils.</title>
        <authorList>
            <person name="Ikenaga M."/>
            <person name="Kataoka M."/>
            <person name="Murouchi A."/>
            <person name="Katsuragi S."/>
            <person name="Sakai M."/>
        </authorList>
    </citation>
    <scope>NUCLEOTIDE SEQUENCE [LARGE SCALE GENOMIC DNA]</scope>
    <source>
        <strain evidence="2">YU21-B</strain>
    </source>
</reference>
<dbReference type="AlphaFoldDB" id="A0A829Y5V2"/>
<accession>A0A829Y5V2</accession>
<dbReference type="GO" id="GO:0003677">
    <property type="term" value="F:DNA binding"/>
    <property type="evidence" value="ECO:0007669"/>
    <property type="project" value="UniProtKB-KW"/>
</dbReference>
<gene>
    <name evidence="1" type="ORF">GCM10011487_05990</name>
</gene>
<evidence type="ECO:0000313" key="1">
    <source>
        <dbReference type="EMBL" id="GFE78599.1"/>
    </source>
</evidence>
<dbReference type="Proteomes" id="UP000445000">
    <property type="component" value="Unassembled WGS sequence"/>
</dbReference>